<feature type="domain" description="FBD" evidence="1">
    <location>
        <begin position="259"/>
        <end position="336"/>
    </location>
</feature>
<dbReference type="SUPFAM" id="SSF81383">
    <property type="entry name" value="F-box domain"/>
    <property type="match status" value="1"/>
</dbReference>
<dbReference type="Gene3D" id="3.80.10.10">
    <property type="entry name" value="Ribonuclease Inhibitor"/>
    <property type="match status" value="2"/>
</dbReference>
<dbReference type="Proteomes" id="UP001206925">
    <property type="component" value="Unassembled WGS sequence"/>
</dbReference>
<reference evidence="2" key="1">
    <citation type="submission" date="2022-06" db="EMBL/GenBank/DDBJ databases">
        <title>Uncovering the hologenomic basis of an extraordinary plant invasion.</title>
        <authorList>
            <person name="Bieker V.C."/>
            <person name="Martin M.D."/>
            <person name="Gilbert T."/>
            <person name="Hodgins K."/>
            <person name="Battlay P."/>
            <person name="Petersen B."/>
            <person name="Wilson J."/>
        </authorList>
    </citation>
    <scope>NUCLEOTIDE SEQUENCE</scope>
    <source>
        <strain evidence="2">AA19_3_7</strain>
        <tissue evidence="2">Leaf</tissue>
    </source>
</reference>
<dbReference type="InterPro" id="IPR036047">
    <property type="entry name" value="F-box-like_dom_sf"/>
</dbReference>
<dbReference type="AlphaFoldDB" id="A0AAD5C0X9"/>
<accession>A0AAD5C0X9</accession>
<evidence type="ECO:0000313" key="3">
    <source>
        <dbReference type="Proteomes" id="UP001206925"/>
    </source>
</evidence>
<dbReference type="EMBL" id="JAMZMK010010317">
    <property type="protein sequence ID" value="KAI7732064.1"/>
    <property type="molecule type" value="Genomic_DNA"/>
</dbReference>
<dbReference type="SMART" id="SM00579">
    <property type="entry name" value="FBD"/>
    <property type="match status" value="2"/>
</dbReference>
<dbReference type="PANTHER" id="PTHR31639">
    <property type="entry name" value="F-BOX PROTEIN-LIKE"/>
    <property type="match status" value="1"/>
</dbReference>
<comment type="caution">
    <text evidence="2">The sequence shown here is derived from an EMBL/GenBank/DDBJ whole genome shotgun (WGS) entry which is preliminary data.</text>
</comment>
<dbReference type="Pfam" id="PF24758">
    <property type="entry name" value="LRR_At5g56370"/>
    <property type="match status" value="2"/>
</dbReference>
<protein>
    <recommendedName>
        <fullName evidence="1">FBD domain-containing protein</fullName>
    </recommendedName>
</protein>
<gene>
    <name evidence="2" type="ORF">M8C21_011362</name>
</gene>
<dbReference type="InterPro" id="IPR055411">
    <property type="entry name" value="LRR_FXL15/At3g58940/PEG3-like"/>
</dbReference>
<keyword evidence="3" id="KW-1185">Reference proteome</keyword>
<dbReference type="PANTHER" id="PTHR31639:SF315">
    <property type="entry name" value="LEUCINE-RICH REPEAT DOMAIN SUPERFAMILY, F-BOX-LIKE DOMAIN SUPERFAMILY"/>
    <property type="match status" value="1"/>
</dbReference>
<dbReference type="InterPro" id="IPR032675">
    <property type="entry name" value="LRR_dom_sf"/>
</dbReference>
<evidence type="ECO:0000313" key="2">
    <source>
        <dbReference type="EMBL" id="KAI7732064.1"/>
    </source>
</evidence>
<organism evidence="2 3">
    <name type="scientific">Ambrosia artemisiifolia</name>
    <name type="common">Common ragweed</name>
    <dbReference type="NCBI Taxonomy" id="4212"/>
    <lineage>
        <taxon>Eukaryota</taxon>
        <taxon>Viridiplantae</taxon>
        <taxon>Streptophyta</taxon>
        <taxon>Embryophyta</taxon>
        <taxon>Tracheophyta</taxon>
        <taxon>Spermatophyta</taxon>
        <taxon>Magnoliopsida</taxon>
        <taxon>eudicotyledons</taxon>
        <taxon>Gunneridae</taxon>
        <taxon>Pentapetalae</taxon>
        <taxon>asterids</taxon>
        <taxon>campanulids</taxon>
        <taxon>Asterales</taxon>
        <taxon>Asteraceae</taxon>
        <taxon>Asteroideae</taxon>
        <taxon>Heliantheae alliance</taxon>
        <taxon>Heliantheae</taxon>
        <taxon>Ambrosia</taxon>
    </lineage>
</organism>
<evidence type="ECO:0000259" key="1">
    <source>
        <dbReference type="SMART" id="SM00579"/>
    </source>
</evidence>
<sequence>MKMPETDELLCAISQVISLRQDIIHEFTLFIREVDFFSGNGDPYRELDQIIHHLSRNHTVKKLELEFDAFGISFYNLPFSIFSLHHLTELCLSWCGLDHQPVFNGFGSLTSLTLYCVRIPRKTLLHLLSRSPSLKSFTLLMDENHIVGHEKSTMIELFECLPMIEHLTICSQISPWFVPDLVPQELPNPQIHLKFFCFTRMSFHDGYGLTFLAVLIKSSPNLEKIELKIDPEHDICDLIDDPEIYEQYHSYVWLDHLSDLWLEHPNEMKIEYFSNLEPEMEFVKFILARSPKLKKVSITSWVTIRRDKEQDSMMLKTLLRAPRVSAVEINCSSVIIEGFKKLDVTNVMQVCELENHVKKSGFWKYQCWYRCTVGINLVINVVVTGIFTASVDHRLVSIQQKHPEMKAKRLSKAKRVQKAKRLSETQRLSLDMITTLPQPIIETILCLLPIEEAARTSILSREWRYKWTKIPKLVFSLPYESKTMEINKLFCAIHQVMSLRQDPIHEFTLCLDATLFSQSGYVSCELDQIILQLSRNHAVKKLTLEIEDSCRFAYDLPLSFFSLHHLTELNLGLCRLEHQPTFNGFGSLTSLTLGDVMISIKTLLHLLSSCPSLKSFGLVSWSSLLILLGFRNSSEYSKLLQLMIAEYFIGDEKSTMIELFKCLPLIEHLTILNDIIKWFVPDLVPQELPTSLIHLKYFCFERMSFYDVYGLTFLAVVIKNSPNLEKIELEIDDNLNQCLCEEMEFDSDKEEECHSTVWLKHLSDVWLEHLIELKFKRLSNLEPEMEFVKFILARSPKLKKVHIRSKVQKDQESRMLKTLLRAPRASRVEIDVV</sequence>
<name>A0AAD5C0X9_AMBAR</name>
<feature type="domain" description="FBD" evidence="1">
    <location>
        <begin position="752"/>
        <end position="831"/>
    </location>
</feature>
<dbReference type="InterPro" id="IPR006566">
    <property type="entry name" value="FBD"/>
</dbReference>
<dbReference type="SUPFAM" id="SSF52047">
    <property type="entry name" value="RNI-like"/>
    <property type="match status" value="2"/>
</dbReference>
<proteinExistence type="predicted"/>